<protein>
    <submittedName>
        <fullName evidence="1">Transcriptional regulator</fullName>
    </submittedName>
</protein>
<dbReference type="InterPro" id="IPR000944">
    <property type="entry name" value="Tscrpt_reg_Rrf2"/>
</dbReference>
<dbReference type="InterPro" id="IPR036390">
    <property type="entry name" value="WH_DNA-bd_sf"/>
</dbReference>
<dbReference type="EMBL" id="PJCH01000005">
    <property type="protein sequence ID" value="PQA88057.1"/>
    <property type="molecule type" value="Genomic_DNA"/>
</dbReference>
<evidence type="ECO:0000313" key="2">
    <source>
        <dbReference type="Proteomes" id="UP000239504"/>
    </source>
</evidence>
<dbReference type="AlphaFoldDB" id="A0A2S7K6D5"/>
<dbReference type="Pfam" id="PF02082">
    <property type="entry name" value="Rrf2"/>
    <property type="match status" value="1"/>
</dbReference>
<dbReference type="Proteomes" id="UP000239504">
    <property type="component" value="Unassembled WGS sequence"/>
</dbReference>
<dbReference type="InterPro" id="IPR036388">
    <property type="entry name" value="WH-like_DNA-bd_sf"/>
</dbReference>
<organism evidence="1 2">
    <name type="scientific">Hyphococcus luteus</name>
    <dbReference type="NCBI Taxonomy" id="2058213"/>
    <lineage>
        <taxon>Bacteria</taxon>
        <taxon>Pseudomonadati</taxon>
        <taxon>Pseudomonadota</taxon>
        <taxon>Alphaproteobacteria</taxon>
        <taxon>Parvularculales</taxon>
        <taxon>Parvularculaceae</taxon>
        <taxon>Hyphococcus</taxon>
    </lineage>
</organism>
<comment type="caution">
    <text evidence="1">The sequence shown here is derived from an EMBL/GenBank/DDBJ whole genome shotgun (WGS) entry which is preliminary data.</text>
</comment>
<reference evidence="1 2" key="1">
    <citation type="submission" date="2017-12" db="EMBL/GenBank/DDBJ databases">
        <authorList>
            <person name="Hurst M.R.H."/>
        </authorList>
    </citation>
    <scope>NUCLEOTIDE SEQUENCE [LARGE SCALE GENOMIC DNA]</scope>
    <source>
        <strain evidence="1 2">SY-3-19</strain>
    </source>
</reference>
<dbReference type="SUPFAM" id="SSF46785">
    <property type="entry name" value="Winged helix' DNA-binding domain"/>
    <property type="match status" value="1"/>
</dbReference>
<gene>
    <name evidence="1" type="ORF">CW354_06930</name>
</gene>
<dbReference type="Gene3D" id="1.10.10.10">
    <property type="entry name" value="Winged helix-like DNA-binding domain superfamily/Winged helix DNA-binding domain"/>
    <property type="match status" value="1"/>
</dbReference>
<sequence length="147" mass="15014">MAASTRFAVAAHLMTLLAVRRGVPQTSEALARSAATNPAVVRRLLGALSKAGLVTTHLGKGGGAELARGPKKITLADIYRAVETPGLIPLARTAPAVDCAAGRQIQPVLKEIGEQAEAAFLAALETKTLKQLAKEIAAADVAAKSAA</sequence>
<name>A0A2S7K6D5_9PROT</name>
<proteinExistence type="predicted"/>
<dbReference type="PANTHER" id="PTHR33221">
    <property type="entry name" value="WINGED HELIX-TURN-HELIX TRANSCRIPTIONAL REGULATOR, RRF2 FAMILY"/>
    <property type="match status" value="1"/>
</dbReference>
<accession>A0A2S7K6D5</accession>
<evidence type="ECO:0000313" key="1">
    <source>
        <dbReference type="EMBL" id="PQA88057.1"/>
    </source>
</evidence>
<dbReference type="PROSITE" id="PS51197">
    <property type="entry name" value="HTH_RRF2_2"/>
    <property type="match status" value="1"/>
</dbReference>
<dbReference type="OrthoDB" id="9800506at2"/>
<dbReference type="RefSeq" id="WP_104829302.1">
    <property type="nucleotide sequence ID" value="NZ_PJCH01000005.1"/>
</dbReference>
<dbReference type="GO" id="GO:0005829">
    <property type="term" value="C:cytosol"/>
    <property type="evidence" value="ECO:0007669"/>
    <property type="project" value="TreeGrafter"/>
</dbReference>
<dbReference type="GO" id="GO:0003700">
    <property type="term" value="F:DNA-binding transcription factor activity"/>
    <property type="evidence" value="ECO:0007669"/>
    <property type="project" value="TreeGrafter"/>
</dbReference>
<keyword evidence="2" id="KW-1185">Reference proteome</keyword>
<dbReference type="PANTHER" id="PTHR33221:SF15">
    <property type="entry name" value="HTH-TYPE TRANSCRIPTIONAL REGULATOR YWGB-RELATED"/>
    <property type="match status" value="1"/>
</dbReference>